<dbReference type="InterPro" id="IPR003663">
    <property type="entry name" value="Sugar/inositol_transpt"/>
</dbReference>
<reference evidence="11 12" key="1">
    <citation type="submission" date="2018-11" db="EMBL/GenBank/DDBJ databases">
        <title>Genome sequence of Saitozyma podzolica DSM 27192.</title>
        <authorList>
            <person name="Aliyu H."/>
            <person name="Gorte O."/>
            <person name="Ochsenreither K."/>
        </authorList>
    </citation>
    <scope>NUCLEOTIDE SEQUENCE [LARGE SCALE GENOMIC DNA]</scope>
    <source>
        <strain evidence="11 12">DSM 27192</strain>
    </source>
</reference>
<keyword evidence="3 8" id="KW-0813">Transport</keyword>
<dbReference type="InterPro" id="IPR036259">
    <property type="entry name" value="MFS_trans_sf"/>
</dbReference>
<dbReference type="PROSITE" id="PS00216">
    <property type="entry name" value="SUGAR_TRANSPORT_1"/>
    <property type="match status" value="1"/>
</dbReference>
<feature type="transmembrane region" description="Helical" evidence="9">
    <location>
        <begin position="93"/>
        <end position="112"/>
    </location>
</feature>
<dbReference type="Pfam" id="PF00083">
    <property type="entry name" value="Sugar_tr"/>
    <property type="match status" value="2"/>
</dbReference>
<feature type="transmembrane region" description="Helical" evidence="9">
    <location>
        <begin position="332"/>
        <end position="351"/>
    </location>
</feature>
<dbReference type="InterPro" id="IPR020846">
    <property type="entry name" value="MFS_dom"/>
</dbReference>
<comment type="catalytic activity">
    <reaction evidence="7">
        <text>myo-inositol(out) + H(+)(out) = myo-inositol(in) + H(+)(in)</text>
        <dbReference type="Rhea" id="RHEA:60364"/>
        <dbReference type="ChEBI" id="CHEBI:15378"/>
        <dbReference type="ChEBI" id="CHEBI:17268"/>
    </reaction>
</comment>
<keyword evidence="6 9" id="KW-0472">Membrane</keyword>
<sequence>MTITDQWKRLSPAALNFWIQTFSLIAIFFEGYDQGVMGGVNSSPDYVTTVNIGTADGRVTDVTKQGGIVSIYYLGAIFGCFAGGWVADRVGRINGTLVGAIFALIGGALQAATQSAAFILGARVVTGIGTGALTAIIPVYANYLGIAIAYWLDFGLSFVPGANGLAGYSSIRWRFLLAFQCLPAILLVAGIKFLPDSPRYLISAGYTEQAREVLDHVRAGSTEDVDREFAEMALASKDVHKSSPIEFARILVGRSTSRAPNLARRAWLCLFLQIMASYTAITAVTAYAPILLSAAGYSQIKQNGLAGGLSTVGIVGTIISAWVVDRFGRRRCLMWGAGGMVVVNVIAGALYEASRRQPSKASSIAPAAVLMLFLFNLIYASTWGTVAFLIPTEIFPSELRAQGNGFGVTGWAIGVGTTTLANPSLFAHIENRAYFLFAGLNLLWIVVVYLFYPETKDRSLEAINILFTPRSPFTWAAERAWHEHHNGDILADEAQHEVRSVCETHEKKHCEETAQAASAA</sequence>
<evidence type="ECO:0000256" key="3">
    <source>
        <dbReference type="ARBA" id="ARBA00022448"/>
    </source>
</evidence>
<dbReference type="NCBIfam" id="TIGR00879">
    <property type="entry name" value="SP"/>
    <property type="match status" value="1"/>
</dbReference>
<evidence type="ECO:0000256" key="8">
    <source>
        <dbReference type="RuleBase" id="RU003346"/>
    </source>
</evidence>
<comment type="caution">
    <text evidence="11">The sequence shown here is derived from an EMBL/GenBank/DDBJ whole genome shotgun (WGS) entry which is preliminary data.</text>
</comment>
<dbReference type="Proteomes" id="UP000279259">
    <property type="component" value="Unassembled WGS sequence"/>
</dbReference>
<dbReference type="InterPro" id="IPR005828">
    <property type="entry name" value="MFS_sugar_transport-like"/>
</dbReference>
<evidence type="ECO:0000256" key="9">
    <source>
        <dbReference type="SAM" id="Phobius"/>
    </source>
</evidence>
<proteinExistence type="inferred from homology"/>
<evidence type="ECO:0000259" key="10">
    <source>
        <dbReference type="PROSITE" id="PS50850"/>
    </source>
</evidence>
<dbReference type="PRINTS" id="PR00171">
    <property type="entry name" value="SUGRTRNSPORT"/>
</dbReference>
<evidence type="ECO:0000256" key="6">
    <source>
        <dbReference type="ARBA" id="ARBA00023136"/>
    </source>
</evidence>
<evidence type="ECO:0000313" key="11">
    <source>
        <dbReference type="EMBL" id="RSH89865.1"/>
    </source>
</evidence>
<protein>
    <recommendedName>
        <fullName evidence="10">Major facilitator superfamily (MFS) profile domain-containing protein</fullName>
    </recommendedName>
</protein>
<gene>
    <name evidence="11" type="ORF">EHS25_001851</name>
</gene>
<feature type="transmembrane region" description="Helical" evidence="9">
    <location>
        <begin position="124"/>
        <end position="151"/>
    </location>
</feature>
<evidence type="ECO:0000256" key="1">
    <source>
        <dbReference type="ARBA" id="ARBA00004141"/>
    </source>
</evidence>
<feature type="transmembrane region" description="Helical" evidence="9">
    <location>
        <begin position="68"/>
        <end position="87"/>
    </location>
</feature>
<accession>A0A427YFA6</accession>
<dbReference type="GO" id="GO:0016020">
    <property type="term" value="C:membrane"/>
    <property type="evidence" value="ECO:0007669"/>
    <property type="project" value="UniProtKB-SubCell"/>
</dbReference>
<dbReference type="PROSITE" id="PS50850">
    <property type="entry name" value="MFS"/>
    <property type="match status" value="1"/>
</dbReference>
<comment type="similarity">
    <text evidence="2 8">Belongs to the major facilitator superfamily. Sugar transporter (TC 2.A.1.1) family.</text>
</comment>
<dbReference type="GO" id="GO:0005351">
    <property type="term" value="F:carbohydrate:proton symporter activity"/>
    <property type="evidence" value="ECO:0007669"/>
    <property type="project" value="TreeGrafter"/>
</dbReference>
<evidence type="ECO:0000256" key="5">
    <source>
        <dbReference type="ARBA" id="ARBA00022989"/>
    </source>
</evidence>
<name>A0A427YFA6_9TREE</name>
<organism evidence="11 12">
    <name type="scientific">Saitozyma podzolica</name>
    <dbReference type="NCBI Taxonomy" id="1890683"/>
    <lineage>
        <taxon>Eukaryota</taxon>
        <taxon>Fungi</taxon>
        <taxon>Dikarya</taxon>
        <taxon>Basidiomycota</taxon>
        <taxon>Agaricomycotina</taxon>
        <taxon>Tremellomycetes</taxon>
        <taxon>Tremellales</taxon>
        <taxon>Trimorphomycetaceae</taxon>
        <taxon>Saitozyma</taxon>
    </lineage>
</organism>
<dbReference type="EMBL" id="RSCD01000012">
    <property type="protein sequence ID" value="RSH89865.1"/>
    <property type="molecule type" value="Genomic_DNA"/>
</dbReference>
<feature type="transmembrane region" description="Helical" evidence="9">
    <location>
        <begin position="171"/>
        <end position="194"/>
    </location>
</feature>
<dbReference type="PANTHER" id="PTHR48022:SF44">
    <property type="entry name" value="SUGAR TRANSPORTER, PUTATIVE (AFU_ORTHOLOGUE AFUA_4G14610)-RELATED"/>
    <property type="match status" value="1"/>
</dbReference>
<feature type="domain" description="Major facilitator superfamily (MFS) profile" evidence="10">
    <location>
        <begin position="19"/>
        <end position="456"/>
    </location>
</feature>
<feature type="transmembrane region" description="Helical" evidence="9">
    <location>
        <begin position="433"/>
        <end position="452"/>
    </location>
</feature>
<feature type="transmembrane region" description="Helical" evidence="9">
    <location>
        <begin position="363"/>
        <end position="391"/>
    </location>
</feature>
<keyword evidence="4 9" id="KW-0812">Transmembrane</keyword>
<evidence type="ECO:0000313" key="12">
    <source>
        <dbReference type="Proteomes" id="UP000279259"/>
    </source>
</evidence>
<keyword evidence="12" id="KW-1185">Reference proteome</keyword>
<feature type="transmembrane region" description="Helical" evidence="9">
    <location>
        <begin position="267"/>
        <end position="292"/>
    </location>
</feature>
<feature type="transmembrane region" description="Helical" evidence="9">
    <location>
        <begin position="403"/>
        <end position="421"/>
    </location>
</feature>
<dbReference type="Gene3D" id="1.20.1250.20">
    <property type="entry name" value="MFS general substrate transporter like domains"/>
    <property type="match status" value="1"/>
</dbReference>
<comment type="subcellular location">
    <subcellularLocation>
        <location evidence="1">Membrane</location>
        <topology evidence="1">Multi-pass membrane protein</topology>
    </subcellularLocation>
</comment>
<evidence type="ECO:0000256" key="7">
    <source>
        <dbReference type="ARBA" id="ARBA00049119"/>
    </source>
</evidence>
<evidence type="ECO:0000256" key="2">
    <source>
        <dbReference type="ARBA" id="ARBA00010992"/>
    </source>
</evidence>
<feature type="transmembrane region" description="Helical" evidence="9">
    <location>
        <begin position="304"/>
        <end position="325"/>
    </location>
</feature>
<dbReference type="InterPro" id="IPR050360">
    <property type="entry name" value="MFS_Sugar_Transporters"/>
</dbReference>
<dbReference type="PANTHER" id="PTHR48022">
    <property type="entry name" value="PLASTIDIC GLUCOSE TRANSPORTER 4"/>
    <property type="match status" value="1"/>
</dbReference>
<dbReference type="AlphaFoldDB" id="A0A427YFA6"/>
<keyword evidence="5 9" id="KW-1133">Transmembrane helix</keyword>
<dbReference type="InterPro" id="IPR005829">
    <property type="entry name" value="Sugar_transporter_CS"/>
</dbReference>
<evidence type="ECO:0000256" key="4">
    <source>
        <dbReference type="ARBA" id="ARBA00022692"/>
    </source>
</evidence>
<dbReference type="SUPFAM" id="SSF103473">
    <property type="entry name" value="MFS general substrate transporter"/>
    <property type="match status" value="1"/>
</dbReference>
<dbReference type="OrthoDB" id="2544694at2759"/>